<dbReference type="InterPro" id="IPR019519">
    <property type="entry name" value="Elp5"/>
</dbReference>
<reference evidence="2" key="1">
    <citation type="submission" date="2023-02" db="EMBL/GenBank/DDBJ databases">
        <title>Identification and recombinant expression of a fungal hydrolase from Papiliotrema laurentii that hydrolyzes apple cutin and clears colloidal polyester polyurethane.</title>
        <authorList>
            <consortium name="DOE Joint Genome Institute"/>
            <person name="Roman V.A."/>
            <person name="Bojanowski C."/>
            <person name="Crable B.R."/>
            <person name="Wagner D.N."/>
            <person name="Hung C.S."/>
            <person name="Nadeau L.J."/>
            <person name="Schratz L."/>
            <person name="Haridas S."/>
            <person name="Pangilinan J."/>
            <person name="Lipzen A."/>
            <person name="Na H."/>
            <person name="Yan M."/>
            <person name="Ng V."/>
            <person name="Grigoriev I.V."/>
            <person name="Spatafora J.W."/>
            <person name="Barlow D."/>
            <person name="Biffinger J."/>
            <person name="Kelley-Loughnane N."/>
            <person name="Varaljay V.A."/>
            <person name="Crookes-Goodson W.J."/>
        </authorList>
    </citation>
    <scope>NUCLEOTIDE SEQUENCE</scope>
    <source>
        <strain evidence="2">5307AH</strain>
    </source>
</reference>
<protein>
    <recommendedName>
        <fullName evidence="4">Elongator complex protein 5</fullName>
    </recommendedName>
</protein>
<evidence type="ECO:0000256" key="1">
    <source>
        <dbReference type="SAM" id="MobiDB-lite"/>
    </source>
</evidence>
<feature type="region of interest" description="Disordered" evidence="1">
    <location>
        <begin position="297"/>
        <end position="330"/>
    </location>
</feature>
<name>A0AAD9FVM0_PAPLA</name>
<dbReference type="GO" id="GO:0033588">
    <property type="term" value="C:elongator holoenzyme complex"/>
    <property type="evidence" value="ECO:0007669"/>
    <property type="project" value="InterPro"/>
</dbReference>
<evidence type="ECO:0000313" key="2">
    <source>
        <dbReference type="EMBL" id="KAK1926966.1"/>
    </source>
</evidence>
<organism evidence="2 3">
    <name type="scientific">Papiliotrema laurentii</name>
    <name type="common">Cryptococcus laurentii</name>
    <dbReference type="NCBI Taxonomy" id="5418"/>
    <lineage>
        <taxon>Eukaryota</taxon>
        <taxon>Fungi</taxon>
        <taxon>Dikarya</taxon>
        <taxon>Basidiomycota</taxon>
        <taxon>Agaricomycotina</taxon>
        <taxon>Tremellomycetes</taxon>
        <taxon>Tremellales</taxon>
        <taxon>Rhynchogastremaceae</taxon>
        <taxon>Papiliotrema</taxon>
    </lineage>
</organism>
<dbReference type="AlphaFoldDB" id="A0AAD9FVM0"/>
<keyword evidence="3" id="KW-1185">Reference proteome</keyword>
<feature type="compositionally biased region" description="Acidic residues" evidence="1">
    <location>
        <begin position="320"/>
        <end position="330"/>
    </location>
</feature>
<gene>
    <name evidence="2" type="ORF">DB88DRAFT_469712</name>
</gene>
<dbReference type="Proteomes" id="UP001182556">
    <property type="component" value="Unassembled WGS sequence"/>
</dbReference>
<dbReference type="GO" id="GO:0002098">
    <property type="term" value="P:tRNA wobble uridine modification"/>
    <property type="evidence" value="ECO:0007669"/>
    <property type="project" value="InterPro"/>
</dbReference>
<comment type="caution">
    <text evidence="2">The sequence shown here is derived from an EMBL/GenBank/DDBJ whole genome shotgun (WGS) entry which is preliminary data.</text>
</comment>
<dbReference type="EMBL" id="JAODAN010000001">
    <property type="protein sequence ID" value="KAK1926966.1"/>
    <property type="molecule type" value="Genomic_DNA"/>
</dbReference>
<accession>A0AAD9FVM0</accession>
<evidence type="ECO:0008006" key="4">
    <source>
        <dbReference type="Google" id="ProtNLM"/>
    </source>
</evidence>
<evidence type="ECO:0000313" key="3">
    <source>
        <dbReference type="Proteomes" id="UP001182556"/>
    </source>
</evidence>
<dbReference type="Pfam" id="PF10483">
    <property type="entry name" value="Elong_Iki1"/>
    <property type="match status" value="1"/>
</dbReference>
<sequence length="330" mass="34953">MSDHSIIEAVLDDTQVPHQPLVVIVDSAVFSGLPLFRESLRRALNRPGPVVLVTALHDAKDLAHPGATVVNLGVPGLEDDTNDVEQAIVSAYNSGAQVFIDAIDVIAEDHGPGVALKIIRSLLRLIKASKPPSRLTLLLPHTSPFLPSLFPPTLSPALTLLHIYNPLVLSHLSRSYLLPIDSSPAFTTTLDRARDRRLPEKLAYGGLDGVEVSGDWAPKGGVVGALIRKPTGGVKGISRALASVQSASAGLGLVIGPVSDLIATNPIDAPGAGGAMDRPAVTHVDLDLPFNLSLTDEQKRRRGEVPLPYAHEGEGVGIEFGEEEDDDEED</sequence>
<proteinExistence type="predicted"/>